<dbReference type="Proteomes" id="UP000053647">
    <property type="component" value="Unassembled WGS sequence"/>
</dbReference>
<feature type="compositionally biased region" description="Basic and acidic residues" evidence="1">
    <location>
        <begin position="29"/>
        <end position="41"/>
    </location>
</feature>
<evidence type="ECO:0000313" key="2">
    <source>
        <dbReference type="EMBL" id="KIJ09492.1"/>
    </source>
</evidence>
<protein>
    <submittedName>
        <fullName evidence="2">Uncharacterized protein</fullName>
    </submittedName>
</protein>
<sequence length="395" mass="44275">MDVDTRPAEDASQSLPPPLSPKALGTASEETHTDVDTRPTEDAPQSLPPPLSPTAPETASEEICTDVDTRPAEDARRTLPPPLSPTAPETASEEIRTDPDTRPAEDARRPPSPQLPIPVPATTTSNGAAISWLISQFPSTYFIAEHPLEYNGTITRHGTLEVPARTQSRLRLWILRNPTQPLRHFLLFCLSCGLQWRVVEPSPLQDIPLTPVANIIPLLQHSSNVAIDYERNLRTLFARPHSHQLLARGGLLWRLATHYSGLLGLDDTLVAYNLSGPNGRTNHAELTTDEIDALLGRSPSTSLWPPLEVWNNSDRWNGQWSPSNEEWFLTHAEVIRSDIKKAFKSRRVWLRNHFQRCRRADIDNNGSELYARNICTQHDILFNVFPSGRLTELRN</sequence>
<proteinExistence type="predicted"/>
<feature type="compositionally biased region" description="Pro residues" evidence="1">
    <location>
        <begin position="110"/>
        <end position="119"/>
    </location>
</feature>
<gene>
    <name evidence="2" type="ORF">PAXINDRAFT_17412</name>
</gene>
<evidence type="ECO:0000256" key="1">
    <source>
        <dbReference type="SAM" id="MobiDB-lite"/>
    </source>
</evidence>
<feature type="region of interest" description="Disordered" evidence="1">
    <location>
        <begin position="1"/>
        <end position="122"/>
    </location>
</feature>
<name>A0A0C9TNW0_PAXIN</name>
<organism evidence="2 3">
    <name type="scientific">Paxillus involutus ATCC 200175</name>
    <dbReference type="NCBI Taxonomy" id="664439"/>
    <lineage>
        <taxon>Eukaryota</taxon>
        <taxon>Fungi</taxon>
        <taxon>Dikarya</taxon>
        <taxon>Basidiomycota</taxon>
        <taxon>Agaricomycotina</taxon>
        <taxon>Agaricomycetes</taxon>
        <taxon>Agaricomycetidae</taxon>
        <taxon>Boletales</taxon>
        <taxon>Paxilineae</taxon>
        <taxon>Paxillaceae</taxon>
        <taxon>Paxillus</taxon>
    </lineage>
</organism>
<dbReference type="HOGENOM" id="CLU_698493_0_0_1"/>
<dbReference type="AlphaFoldDB" id="A0A0C9TNW0"/>
<feature type="compositionally biased region" description="Basic and acidic residues" evidence="1">
    <location>
        <begin position="93"/>
        <end position="109"/>
    </location>
</feature>
<reference evidence="2 3" key="1">
    <citation type="submission" date="2014-06" db="EMBL/GenBank/DDBJ databases">
        <authorList>
            <consortium name="DOE Joint Genome Institute"/>
            <person name="Kuo A."/>
            <person name="Kohler A."/>
            <person name="Nagy L.G."/>
            <person name="Floudas D."/>
            <person name="Copeland A."/>
            <person name="Barry K.W."/>
            <person name="Cichocki N."/>
            <person name="Veneault-Fourrey C."/>
            <person name="LaButti K."/>
            <person name="Lindquist E.A."/>
            <person name="Lipzen A."/>
            <person name="Lundell T."/>
            <person name="Morin E."/>
            <person name="Murat C."/>
            <person name="Sun H."/>
            <person name="Tunlid A."/>
            <person name="Henrissat B."/>
            <person name="Grigoriev I.V."/>
            <person name="Hibbett D.S."/>
            <person name="Martin F."/>
            <person name="Nordberg H.P."/>
            <person name="Cantor M.N."/>
            <person name="Hua S.X."/>
        </authorList>
    </citation>
    <scope>NUCLEOTIDE SEQUENCE [LARGE SCALE GENOMIC DNA]</scope>
    <source>
        <strain evidence="2 3">ATCC 200175</strain>
    </source>
</reference>
<evidence type="ECO:0000313" key="3">
    <source>
        <dbReference type="Proteomes" id="UP000053647"/>
    </source>
</evidence>
<dbReference type="OrthoDB" id="2686881at2759"/>
<dbReference type="EMBL" id="KN819457">
    <property type="protein sequence ID" value="KIJ09492.1"/>
    <property type="molecule type" value="Genomic_DNA"/>
</dbReference>
<reference evidence="3" key="2">
    <citation type="submission" date="2015-01" db="EMBL/GenBank/DDBJ databases">
        <title>Evolutionary Origins and Diversification of the Mycorrhizal Mutualists.</title>
        <authorList>
            <consortium name="DOE Joint Genome Institute"/>
            <consortium name="Mycorrhizal Genomics Consortium"/>
            <person name="Kohler A."/>
            <person name="Kuo A."/>
            <person name="Nagy L.G."/>
            <person name="Floudas D."/>
            <person name="Copeland A."/>
            <person name="Barry K.W."/>
            <person name="Cichocki N."/>
            <person name="Veneault-Fourrey C."/>
            <person name="LaButti K."/>
            <person name="Lindquist E.A."/>
            <person name="Lipzen A."/>
            <person name="Lundell T."/>
            <person name="Morin E."/>
            <person name="Murat C."/>
            <person name="Riley R."/>
            <person name="Ohm R."/>
            <person name="Sun H."/>
            <person name="Tunlid A."/>
            <person name="Henrissat B."/>
            <person name="Grigoriev I.V."/>
            <person name="Hibbett D.S."/>
            <person name="Martin F."/>
        </authorList>
    </citation>
    <scope>NUCLEOTIDE SEQUENCE [LARGE SCALE GENOMIC DNA]</scope>
    <source>
        <strain evidence="3">ATCC 200175</strain>
    </source>
</reference>
<feature type="compositionally biased region" description="Basic and acidic residues" evidence="1">
    <location>
        <begin position="67"/>
        <end position="77"/>
    </location>
</feature>
<keyword evidence="3" id="KW-1185">Reference proteome</keyword>
<accession>A0A0C9TNW0</accession>